<dbReference type="STRING" id="45073.Lqui_2741"/>
<accession>A0A0W0XL24</accession>
<keyword evidence="2" id="KW-1185">Reference proteome</keyword>
<organism evidence="1 2">
    <name type="scientific">Legionella quinlivanii</name>
    <dbReference type="NCBI Taxonomy" id="45073"/>
    <lineage>
        <taxon>Bacteria</taxon>
        <taxon>Pseudomonadati</taxon>
        <taxon>Pseudomonadota</taxon>
        <taxon>Gammaproteobacteria</taxon>
        <taxon>Legionellales</taxon>
        <taxon>Legionellaceae</taxon>
        <taxon>Legionella</taxon>
    </lineage>
</organism>
<protein>
    <submittedName>
        <fullName evidence="1">Uncharacterized protein</fullName>
    </submittedName>
</protein>
<comment type="caution">
    <text evidence="1">The sequence shown here is derived from an EMBL/GenBank/DDBJ whole genome shotgun (WGS) entry which is preliminary data.</text>
</comment>
<proteinExistence type="predicted"/>
<dbReference type="AlphaFoldDB" id="A0A0W0XL24"/>
<dbReference type="Proteomes" id="UP000054618">
    <property type="component" value="Unassembled WGS sequence"/>
</dbReference>
<dbReference type="RefSeq" id="WP_058508803.1">
    <property type="nucleotide sequence ID" value="NZ_CAAAIK010000004.1"/>
</dbReference>
<gene>
    <name evidence="1" type="ORF">Lqui_2741</name>
</gene>
<name>A0A0W0XL24_9GAMM</name>
<sequence length="108" mass="12103">MRDLKGEASTLAREIINKPKSSLDIILLVRKHRIPIRAFLDSYFLQKSEVTGQSIEKIADEFLDDWKKGIATKYGEGLAKRDDHMLKIIVDQTVAKNSSGHSLKPPAG</sequence>
<dbReference type="OrthoDB" id="9880425at2"/>
<dbReference type="EMBL" id="LNYS01000025">
    <property type="protein sequence ID" value="KTD45270.1"/>
    <property type="molecule type" value="Genomic_DNA"/>
</dbReference>
<dbReference type="PATRIC" id="fig|45073.5.peg.2917"/>
<evidence type="ECO:0000313" key="1">
    <source>
        <dbReference type="EMBL" id="KTD45270.1"/>
    </source>
</evidence>
<reference evidence="1 2" key="1">
    <citation type="submission" date="2015-11" db="EMBL/GenBank/DDBJ databases">
        <title>Genomic analysis of 38 Legionella species identifies large and diverse effector repertoires.</title>
        <authorList>
            <person name="Burstein D."/>
            <person name="Amaro F."/>
            <person name="Zusman T."/>
            <person name="Lifshitz Z."/>
            <person name="Cohen O."/>
            <person name="Gilbert J.A."/>
            <person name="Pupko T."/>
            <person name="Shuman H.A."/>
            <person name="Segal G."/>
        </authorList>
    </citation>
    <scope>NUCLEOTIDE SEQUENCE [LARGE SCALE GENOMIC DNA]</scope>
    <source>
        <strain evidence="1 2">CDC#1442-AUS-E</strain>
    </source>
</reference>
<evidence type="ECO:0000313" key="2">
    <source>
        <dbReference type="Proteomes" id="UP000054618"/>
    </source>
</evidence>